<feature type="region of interest" description="Disordered" evidence="5">
    <location>
        <begin position="322"/>
        <end position="342"/>
    </location>
</feature>
<dbReference type="InterPro" id="IPR052440">
    <property type="entry name" value="Trans_Reg/Chrom_Remod"/>
</dbReference>
<evidence type="ECO:0000259" key="6">
    <source>
        <dbReference type="PROSITE" id="PS51805"/>
    </source>
</evidence>
<feature type="compositionally biased region" description="Polar residues" evidence="5">
    <location>
        <begin position="236"/>
        <end position="257"/>
    </location>
</feature>
<feature type="region of interest" description="Disordered" evidence="5">
    <location>
        <begin position="1"/>
        <end position="164"/>
    </location>
</feature>
<feature type="compositionally biased region" description="Polar residues" evidence="5">
    <location>
        <begin position="185"/>
        <end position="196"/>
    </location>
</feature>
<dbReference type="Gene3D" id="3.30.40.10">
    <property type="entry name" value="Zinc/RING finger domain, C3HC4 (zinc finger)"/>
    <property type="match status" value="1"/>
</dbReference>
<keyword evidence="1" id="KW-0597">Phosphoprotein</keyword>
<dbReference type="GO" id="GO:0008270">
    <property type="term" value="F:zinc ion binding"/>
    <property type="evidence" value="ECO:0007669"/>
    <property type="project" value="UniProtKB-KW"/>
</dbReference>
<feature type="region of interest" description="Disordered" evidence="5">
    <location>
        <begin position="602"/>
        <end position="704"/>
    </location>
</feature>
<dbReference type="AlphaFoldDB" id="A0A7R9GQY5"/>
<accession>A0A7R9GQY5</accession>
<feature type="compositionally biased region" description="Basic and acidic residues" evidence="5">
    <location>
        <begin position="471"/>
        <end position="482"/>
    </location>
</feature>
<evidence type="ECO:0000256" key="5">
    <source>
        <dbReference type="SAM" id="MobiDB-lite"/>
    </source>
</evidence>
<dbReference type="Pfam" id="PF13832">
    <property type="entry name" value="zf-HC5HC2H_2"/>
    <property type="match status" value="1"/>
</dbReference>
<dbReference type="InterPro" id="IPR034732">
    <property type="entry name" value="EPHD"/>
</dbReference>
<evidence type="ECO:0000313" key="7">
    <source>
        <dbReference type="EMBL" id="CAD7393357.1"/>
    </source>
</evidence>
<feature type="region of interest" description="Disordered" evidence="5">
    <location>
        <begin position="841"/>
        <end position="865"/>
    </location>
</feature>
<keyword evidence="4" id="KW-0862">Zinc</keyword>
<proteinExistence type="predicted"/>
<feature type="compositionally biased region" description="Polar residues" evidence="5">
    <location>
        <begin position="325"/>
        <end position="340"/>
    </location>
</feature>
<sequence length="1027" mass="110524">MNYNNSQGRYPAAVSPGHYGSLSPGQHGSYPGPQPWSQQQTAEYSPVSGGPGPVLSGSPSGTPSPAHTPPATMSGGQFHPGRQGPPSWGQQVPGMGLHPGAAPSQAPGYYPAPHPSLVGPGVRGAMQGPPQHAHMSSSADRLSPGTWSKPVPPPSSHGGQGNPLFSLQMLVNQDMNRAAAAAQATSYRGQQESVDLSSAGGDAYARIPQQVGPLPLTRTDKQQTASSEHAGVRNGTIITPLNGEVNSDSSPPACSPVTENVSVIAQTPPRDKPKPVPTTSPPILVDLEAKVVEDRPETLKQVIKLTSTEDSGVSSICRYPEDNLSVPSPSMTSPVQSPKSGSIKRVKKVDSILESLVESGGAKLFALAPESTAVVTPVAASVIVSPATANEDSGSWRDSGPPSPALSRPKSPCAVREEDVVSPSFSEDGKPRRKRKLDTPVRVSKTSDTETDKPEDRETIVKPDDAEDCVIIEKEPDDRKQEEEEEDEDEEDEGPSLPTTAEPVSARGMDTVCREIITSSSKPDMVRRRRSSDSSTFLPHVTTPVPNQKTRRKSESDQQLDEPESLLCNLVSEPGNKGGTLAKEDSKTFIEVETELEKMFAGIEETKVDTEEDPLKLEPEGSAPNMKLTETPVDKPSLSSSLKRVRTRASKPGSRRLSETIFGSSSTETTPRKKKKRQLKMSPEDSPGSAQMKKSKKSKLFQGLSGSLASSCDSSRFRGPMVHVEGPRDSPYRVTVINGLSRWEDEEAGERGGSKKQLPTGGRRKNASLHDLEYRVAGKVSRTGAGMYTSTLSARYDSLTPDTSWVCVFCKHGPHAGAPGLGDLFGPYLIGRERVGPWPGCDPGTDEQELAQEQRKGGRNKRSLRKEGLVEQFQHRMGKKLRRSQSMEQAAPVLGMIPIFSEGKDDRFEVWVHESCVVWASGVHLVGARIVGLQEAVWGSLRTTCDKCGEGGANMACVHRGCELRMHVGCAQEHGWEMDQDTEGHTPLSPSCQRNAPSCRAQHTESCSRRLLGRHIIFVRDLVASHS</sequence>
<protein>
    <recommendedName>
        <fullName evidence="6">PHD-type domain-containing protein</fullName>
    </recommendedName>
</protein>
<gene>
    <name evidence="7" type="ORF">TCEB3V08_LOCUS1330</name>
</gene>
<dbReference type="PANTHER" id="PTHR14955:SF4">
    <property type="entry name" value="PHD-TYPE DOMAIN-CONTAINING PROTEIN"/>
    <property type="match status" value="1"/>
</dbReference>
<evidence type="ECO:0000256" key="4">
    <source>
        <dbReference type="ARBA" id="ARBA00022833"/>
    </source>
</evidence>
<feature type="compositionally biased region" description="Low complexity" evidence="5">
    <location>
        <begin position="45"/>
        <end position="71"/>
    </location>
</feature>
<keyword evidence="3" id="KW-0863">Zinc-finger</keyword>
<feature type="region of interest" description="Disordered" evidence="5">
    <location>
        <begin position="179"/>
        <end position="257"/>
    </location>
</feature>
<keyword evidence="2" id="KW-0479">Metal-binding</keyword>
<evidence type="ECO:0000256" key="3">
    <source>
        <dbReference type="ARBA" id="ARBA00022771"/>
    </source>
</evidence>
<name>A0A7R9GQY5_TIMCR</name>
<dbReference type="PROSITE" id="PS51805">
    <property type="entry name" value="EPHD"/>
    <property type="match status" value="1"/>
</dbReference>
<evidence type="ECO:0000256" key="1">
    <source>
        <dbReference type="ARBA" id="ARBA00022553"/>
    </source>
</evidence>
<dbReference type="InterPro" id="IPR013083">
    <property type="entry name" value="Znf_RING/FYVE/PHD"/>
</dbReference>
<dbReference type="GO" id="GO:0006357">
    <property type="term" value="P:regulation of transcription by RNA polymerase II"/>
    <property type="evidence" value="ECO:0007669"/>
    <property type="project" value="TreeGrafter"/>
</dbReference>
<dbReference type="PANTHER" id="PTHR14955">
    <property type="entry name" value="RETINOIC ACID INDUCED 1/TRANSCRIPTION FACTOR 20"/>
    <property type="match status" value="1"/>
</dbReference>
<feature type="compositionally biased region" description="Basic and acidic residues" evidence="5">
    <location>
        <begin position="445"/>
        <end position="464"/>
    </location>
</feature>
<organism evidence="7">
    <name type="scientific">Timema cristinae</name>
    <name type="common">Walking stick</name>
    <dbReference type="NCBI Taxonomy" id="61476"/>
    <lineage>
        <taxon>Eukaryota</taxon>
        <taxon>Metazoa</taxon>
        <taxon>Ecdysozoa</taxon>
        <taxon>Arthropoda</taxon>
        <taxon>Hexapoda</taxon>
        <taxon>Insecta</taxon>
        <taxon>Pterygota</taxon>
        <taxon>Neoptera</taxon>
        <taxon>Polyneoptera</taxon>
        <taxon>Phasmatodea</taxon>
        <taxon>Timematodea</taxon>
        <taxon>Timematoidea</taxon>
        <taxon>Timematidae</taxon>
        <taxon>Timema</taxon>
    </lineage>
</organism>
<feature type="region of interest" description="Disordered" evidence="5">
    <location>
        <begin position="388"/>
        <end position="564"/>
    </location>
</feature>
<feature type="domain" description="PHD-type" evidence="6">
    <location>
        <begin position="882"/>
        <end position="996"/>
    </location>
</feature>
<reference evidence="7" key="1">
    <citation type="submission" date="2020-11" db="EMBL/GenBank/DDBJ databases">
        <authorList>
            <person name="Tran Van P."/>
        </authorList>
    </citation>
    <scope>NUCLEOTIDE SEQUENCE</scope>
</reference>
<feature type="compositionally biased region" description="Acidic residues" evidence="5">
    <location>
        <begin position="483"/>
        <end position="494"/>
    </location>
</feature>
<feature type="region of interest" description="Disordered" evidence="5">
    <location>
        <begin position="744"/>
        <end position="767"/>
    </location>
</feature>
<evidence type="ECO:0000256" key="2">
    <source>
        <dbReference type="ARBA" id="ARBA00022723"/>
    </source>
</evidence>
<dbReference type="EMBL" id="OC316696">
    <property type="protein sequence ID" value="CAD7393357.1"/>
    <property type="molecule type" value="Genomic_DNA"/>
</dbReference>
<dbReference type="GO" id="GO:0005634">
    <property type="term" value="C:nucleus"/>
    <property type="evidence" value="ECO:0007669"/>
    <property type="project" value="TreeGrafter"/>
</dbReference>
<feature type="compositionally biased region" description="Basic and acidic residues" evidence="5">
    <location>
        <begin position="602"/>
        <end position="619"/>
    </location>
</feature>